<dbReference type="InterPro" id="IPR015947">
    <property type="entry name" value="PUA-like_sf"/>
</dbReference>
<proteinExistence type="predicted"/>
<dbReference type="Gene3D" id="3.10.590.10">
    <property type="entry name" value="ph1033 like domains"/>
    <property type="match status" value="1"/>
</dbReference>
<name>A0A0U3BEQ8_9ALTE</name>
<dbReference type="FunFam" id="3.10.590.10:FF:000003">
    <property type="entry name" value="Thymocyte nuclear protein 1"/>
    <property type="match status" value="1"/>
</dbReference>
<dbReference type="KEGG" id="lal:AT746_18810"/>
<dbReference type="SUPFAM" id="SSF88697">
    <property type="entry name" value="PUA domain-like"/>
    <property type="match status" value="1"/>
</dbReference>
<dbReference type="Proteomes" id="UP000068447">
    <property type="component" value="Chromosome"/>
</dbReference>
<evidence type="ECO:0000256" key="1">
    <source>
        <dbReference type="ARBA" id="ARBA00022553"/>
    </source>
</evidence>
<dbReference type="InterPro" id="IPR047197">
    <property type="entry name" value="THYN1-like_EVE"/>
</dbReference>
<dbReference type="EMBL" id="CP013650">
    <property type="protein sequence ID" value="ALT00118.1"/>
    <property type="molecule type" value="Genomic_DNA"/>
</dbReference>
<protein>
    <submittedName>
        <fullName evidence="3">EVE domain-containing protein</fullName>
    </submittedName>
</protein>
<dbReference type="CDD" id="cd21133">
    <property type="entry name" value="EVE"/>
    <property type="match status" value="1"/>
</dbReference>
<evidence type="ECO:0000313" key="3">
    <source>
        <dbReference type="EMBL" id="ALT00118.1"/>
    </source>
</evidence>
<accession>A0A0U3BEQ8</accession>
<dbReference type="PANTHER" id="PTHR14087">
    <property type="entry name" value="THYMOCYTE NUCLEAR PROTEIN 1"/>
    <property type="match status" value="1"/>
</dbReference>
<dbReference type="Pfam" id="PF01878">
    <property type="entry name" value="EVE"/>
    <property type="match status" value="1"/>
</dbReference>
<sequence length="155" mass="17797">MAYWLFKTEPQAFSIEDLALRPEQTEPWDGIRNYQARNLLRDQVQTGDQLFIYHSSCPEPGIAGIARVVRGAYPDHTQFDPESPYYDPKSSEENPRWLMVDVQLADVFAEIVSLKQIKANPALEEMMLVRKGNRLSIQPVTPEHGQILLAMAKRR</sequence>
<feature type="domain" description="EVE" evidence="2">
    <location>
        <begin position="2"/>
        <end position="151"/>
    </location>
</feature>
<evidence type="ECO:0000313" key="4">
    <source>
        <dbReference type="Proteomes" id="UP000068447"/>
    </source>
</evidence>
<keyword evidence="1" id="KW-0597">Phosphoprotein</keyword>
<evidence type="ECO:0000259" key="2">
    <source>
        <dbReference type="Pfam" id="PF01878"/>
    </source>
</evidence>
<dbReference type="AlphaFoldDB" id="A0A0U3BEQ8"/>
<dbReference type="PANTHER" id="PTHR14087:SF7">
    <property type="entry name" value="THYMOCYTE NUCLEAR PROTEIN 1"/>
    <property type="match status" value="1"/>
</dbReference>
<organism evidence="3 4">
    <name type="scientific">Lacimicrobium alkaliphilum</name>
    <dbReference type="NCBI Taxonomy" id="1526571"/>
    <lineage>
        <taxon>Bacteria</taxon>
        <taxon>Pseudomonadati</taxon>
        <taxon>Pseudomonadota</taxon>
        <taxon>Gammaproteobacteria</taxon>
        <taxon>Alteromonadales</taxon>
        <taxon>Alteromonadaceae</taxon>
        <taxon>Lacimicrobium</taxon>
    </lineage>
</organism>
<dbReference type="InterPro" id="IPR002740">
    <property type="entry name" value="EVE_domain"/>
</dbReference>
<keyword evidence="4" id="KW-1185">Reference proteome</keyword>
<reference evidence="3 4" key="1">
    <citation type="submission" date="2015-12" db="EMBL/GenBank/DDBJ databases">
        <title>Complete genome of Lacimicrobium alkaliphilum KCTC 32984.</title>
        <authorList>
            <person name="Kim S.-G."/>
            <person name="Lee Y.-J."/>
        </authorList>
    </citation>
    <scope>NUCLEOTIDE SEQUENCE [LARGE SCALE GENOMIC DNA]</scope>
    <source>
        <strain evidence="3 4">YelD216</strain>
    </source>
</reference>
<gene>
    <name evidence="3" type="ORF">AT746_18810</name>
</gene>
<dbReference type="RefSeq" id="WP_062483564.1">
    <property type="nucleotide sequence ID" value="NZ_CP013650.1"/>
</dbReference>
<dbReference type="OrthoDB" id="9791347at2"/>
<dbReference type="STRING" id="1526571.AT746_18810"/>
<dbReference type="InterPro" id="IPR052181">
    <property type="entry name" value="5hmC_binding"/>
</dbReference>